<sequence length="31" mass="3442">MAACLKLLEVKNEVDDDCDLFILGYRIGLNG</sequence>
<dbReference type="STRING" id="1348624.GCA_001591545_01130"/>
<keyword evidence="2" id="KW-1185">Reference proteome</keyword>
<organism evidence="1 2">
    <name type="scientific">Lederbergia lenta</name>
    <name type="common">Bacillus lentus</name>
    <dbReference type="NCBI Taxonomy" id="1467"/>
    <lineage>
        <taxon>Bacteria</taxon>
        <taxon>Bacillati</taxon>
        <taxon>Bacillota</taxon>
        <taxon>Bacilli</taxon>
        <taxon>Bacillales</taxon>
        <taxon>Bacillaceae</taxon>
        <taxon>Lederbergia</taxon>
    </lineage>
</organism>
<dbReference type="KEGG" id="blen:NCTC4824_02068"/>
<proteinExistence type="predicted"/>
<name>A0A2X4W228_LEDLE</name>
<protein>
    <submittedName>
        <fullName evidence="1">Uncharacterized protein</fullName>
    </submittedName>
</protein>
<evidence type="ECO:0000313" key="2">
    <source>
        <dbReference type="Proteomes" id="UP000249134"/>
    </source>
</evidence>
<evidence type="ECO:0000313" key="1">
    <source>
        <dbReference type="EMBL" id="SQI57171.1"/>
    </source>
</evidence>
<dbReference type="Proteomes" id="UP000249134">
    <property type="component" value="Chromosome 1"/>
</dbReference>
<reference evidence="1 2" key="1">
    <citation type="submission" date="2018-06" db="EMBL/GenBank/DDBJ databases">
        <authorList>
            <consortium name="Pathogen Informatics"/>
            <person name="Doyle S."/>
        </authorList>
    </citation>
    <scope>NUCLEOTIDE SEQUENCE [LARGE SCALE GENOMIC DNA]</scope>
    <source>
        <strain evidence="1 2">NCTC4824</strain>
    </source>
</reference>
<accession>A0A2X4W228</accession>
<dbReference type="AlphaFoldDB" id="A0A2X4W228"/>
<gene>
    <name evidence="1" type="ORF">NCTC4824_02068</name>
</gene>
<dbReference type="EMBL" id="LS483476">
    <property type="protein sequence ID" value="SQI57171.1"/>
    <property type="molecule type" value="Genomic_DNA"/>
</dbReference>